<dbReference type="RefSeq" id="WP_380113703.1">
    <property type="nucleotide sequence ID" value="NZ_JBHSIU010000010.1"/>
</dbReference>
<evidence type="ECO:0000259" key="1">
    <source>
        <dbReference type="Pfam" id="PF03551"/>
    </source>
</evidence>
<dbReference type="InterPro" id="IPR036388">
    <property type="entry name" value="WH-like_DNA-bd_sf"/>
</dbReference>
<dbReference type="Proteomes" id="UP001595912">
    <property type="component" value="Unassembled WGS sequence"/>
</dbReference>
<sequence>MSPEKPASARKNLLALAVLAYLSQAPMHPYELSKTLRAHGDDRSIKFTHGSLYMVVQQLEKAGLVAPQETTRDGQRPERTVYGITPDGRAELRAWLEDLVGTPRHEFPAFGSALSLISALHPDVVVGLLRQRLIGLREQCAAATALVDGPAPHPLFLIEEVYRQGLLDAEITFVEGFIEQITDPVDGWRPMWASYYE</sequence>
<comment type="caution">
    <text evidence="2">The sequence shown here is derived from an EMBL/GenBank/DDBJ whole genome shotgun (WGS) entry which is preliminary data.</text>
</comment>
<dbReference type="SUPFAM" id="SSF46785">
    <property type="entry name" value="Winged helix' DNA-binding domain"/>
    <property type="match status" value="1"/>
</dbReference>
<accession>A0ABV9VPY1</accession>
<evidence type="ECO:0000313" key="2">
    <source>
        <dbReference type="EMBL" id="MFC4997473.1"/>
    </source>
</evidence>
<organism evidence="2 3">
    <name type="scientific">Dactylosporangium cerinum</name>
    <dbReference type="NCBI Taxonomy" id="1434730"/>
    <lineage>
        <taxon>Bacteria</taxon>
        <taxon>Bacillati</taxon>
        <taxon>Actinomycetota</taxon>
        <taxon>Actinomycetes</taxon>
        <taxon>Micromonosporales</taxon>
        <taxon>Micromonosporaceae</taxon>
        <taxon>Dactylosporangium</taxon>
    </lineage>
</organism>
<dbReference type="InterPro" id="IPR036390">
    <property type="entry name" value="WH_DNA-bd_sf"/>
</dbReference>
<reference evidence="3" key="1">
    <citation type="journal article" date="2019" name="Int. J. Syst. Evol. Microbiol.">
        <title>The Global Catalogue of Microorganisms (GCM) 10K type strain sequencing project: providing services to taxonomists for standard genome sequencing and annotation.</title>
        <authorList>
            <consortium name="The Broad Institute Genomics Platform"/>
            <consortium name="The Broad Institute Genome Sequencing Center for Infectious Disease"/>
            <person name="Wu L."/>
            <person name="Ma J."/>
        </authorList>
    </citation>
    <scope>NUCLEOTIDE SEQUENCE [LARGE SCALE GENOMIC DNA]</scope>
    <source>
        <strain evidence="3">CGMCC 4.7152</strain>
    </source>
</reference>
<name>A0ABV9VPY1_9ACTN</name>
<dbReference type="PANTHER" id="PTHR33169:SF27">
    <property type="entry name" value="TRANSCRIPTIONAL REGULATOR PADR FAMILY PROTEIN"/>
    <property type="match status" value="1"/>
</dbReference>
<dbReference type="InterPro" id="IPR052509">
    <property type="entry name" value="Metal_resp_DNA-bind_regulator"/>
</dbReference>
<dbReference type="InterPro" id="IPR005149">
    <property type="entry name" value="Tscrpt_reg_PadR_N"/>
</dbReference>
<keyword evidence="3" id="KW-1185">Reference proteome</keyword>
<dbReference type="PANTHER" id="PTHR33169">
    <property type="entry name" value="PADR-FAMILY TRANSCRIPTIONAL REGULATOR"/>
    <property type="match status" value="1"/>
</dbReference>
<gene>
    <name evidence="2" type="ORF">ACFPIJ_06515</name>
</gene>
<evidence type="ECO:0000313" key="3">
    <source>
        <dbReference type="Proteomes" id="UP001595912"/>
    </source>
</evidence>
<dbReference type="Gene3D" id="1.10.10.10">
    <property type="entry name" value="Winged helix-like DNA-binding domain superfamily/Winged helix DNA-binding domain"/>
    <property type="match status" value="1"/>
</dbReference>
<proteinExistence type="predicted"/>
<feature type="domain" description="Transcription regulator PadR N-terminal" evidence="1">
    <location>
        <begin position="18"/>
        <end position="93"/>
    </location>
</feature>
<dbReference type="Pfam" id="PF03551">
    <property type="entry name" value="PadR"/>
    <property type="match status" value="1"/>
</dbReference>
<protein>
    <submittedName>
        <fullName evidence="2">PadR family transcriptional regulator</fullName>
    </submittedName>
</protein>
<dbReference type="EMBL" id="JBHSIU010000010">
    <property type="protein sequence ID" value="MFC4997473.1"/>
    <property type="molecule type" value="Genomic_DNA"/>
</dbReference>